<keyword evidence="3 7" id="KW-0288">FMN</keyword>
<dbReference type="GO" id="GO:0016491">
    <property type="term" value="F:oxidoreductase activity"/>
    <property type="evidence" value="ECO:0007669"/>
    <property type="project" value="UniProtKB-UniRule"/>
</dbReference>
<evidence type="ECO:0000313" key="10">
    <source>
        <dbReference type="EMBL" id="KAA5602660.1"/>
    </source>
</evidence>
<evidence type="ECO:0000256" key="2">
    <source>
        <dbReference type="ARBA" id="ARBA00022630"/>
    </source>
</evidence>
<evidence type="ECO:0000256" key="6">
    <source>
        <dbReference type="ARBA" id="ARBA00023027"/>
    </source>
</evidence>
<evidence type="ECO:0000313" key="11">
    <source>
        <dbReference type="Proteomes" id="UP000323886"/>
    </source>
</evidence>
<comment type="similarity">
    <text evidence="1 7">Belongs to the nitroreductase family.</text>
</comment>
<dbReference type="EMBL" id="VWPL01000005">
    <property type="protein sequence ID" value="KAA5602660.1"/>
    <property type="molecule type" value="Genomic_DNA"/>
</dbReference>
<organism evidence="10 11">
    <name type="scientific">Blastochloris sulfoviridis</name>
    <dbReference type="NCBI Taxonomy" id="50712"/>
    <lineage>
        <taxon>Bacteria</taxon>
        <taxon>Pseudomonadati</taxon>
        <taxon>Pseudomonadota</taxon>
        <taxon>Alphaproteobacteria</taxon>
        <taxon>Hyphomicrobiales</taxon>
        <taxon>Blastochloridaceae</taxon>
        <taxon>Blastochloris</taxon>
    </lineage>
</organism>
<dbReference type="OrthoDB" id="9804207at2"/>
<dbReference type="AlphaFoldDB" id="A0A5M6I379"/>
<gene>
    <name evidence="10" type="ORF">F1193_04025</name>
</gene>
<dbReference type="CDD" id="cd02135">
    <property type="entry name" value="YdjA-like"/>
    <property type="match status" value="1"/>
</dbReference>
<comment type="cofactor">
    <cofactor evidence="8">
        <name>FMN</name>
        <dbReference type="ChEBI" id="CHEBI:58210"/>
    </cofactor>
    <text evidence="8">Binds 1 FMN per subunit.</text>
</comment>
<dbReference type="PANTHER" id="PTHR43821:SF1">
    <property type="entry name" value="NAD(P)H NITROREDUCTASE YDJA-RELATED"/>
    <property type="match status" value="1"/>
</dbReference>
<keyword evidence="4 7" id="KW-0521">NADP</keyword>
<evidence type="ECO:0000256" key="4">
    <source>
        <dbReference type="ARBA" id="ARBA00022857"/>
    </source>
</evidence>
<comment type="caution">
    <text evidence="10">The sequence shown here is derived from an EMBL/GenBank/DDBJ whole genome shotgun (WGS) entry which is preliminary data.</text>
</comment>
<feature type="binding site" description="in other chain" evidence="8">
    <location>
        <begin position="10"/>
        <end position="12"/>
    </location>
    <ligand>
        <name>FMN</name>
        <dbReference type="ChEBI" id="CHEBI:58210"/>
        <note>ligand shared between dimeric partners</note>
    </ligand>
</feature>
<dbReference type="PIRSF" id="PIRSF000232">
    <property type="entry name" value="YdjA"/>
    <property type="match status" value="1"/>
</dbReference>
<protein>
    <recommendedName>
        <fullName evidence="7">Putative NAD(P)H nitroreductase</fullName>
        <ecNumber evidence="7">1.-.-.-</ecNumber>
    </recommendedName>
</protein>
<evidence type="ECO:0000256" key="1">
    <source>
        <dbReference type="ARBA" id="ARBA00007118"/>
    </source>
</evidence>
<dbReference type="SUPFAM" id="SSF55469">
    <property type="entry name" value="FMN-dependent nitroreductase-like"/>
    <property type="match status" value="1"/>
</dbReference>
<dbReference type="Pfam" id="PF00881">
    <property type="entry name" value="Nitroreductase"/>
    <property type="match status" value="1"/>
</dbReference>
<feature type="domain" description="Nitroreductase" evidence="9">
    <location>
        <begin position="8"/>
        <end position="161"/>
    </location>
</feature>
<evidence type="ECO:0000256" key="3">
    <source>
        <dbReference type="ARBA" id="ARBA00022643"/>
    </source>
</evidence>
<reference evidence="10 11" key="1">
    <citation type="submission" date="2019-09" db="EMBL/GenBank/DDBJ databases">
        <title>Draft Whole-Genome sequence of Blastochloris sulfoviridis DSM 729.</title>
        <authorList>
            <person name="Meyer T.E."/>
            <person name="Kyndt J.A."/>
        </authorList>
    </citation>
    <scope>NUCLEOTIDE SEQUENCE [LARGE SCALE GENOMIC DNA]</scope>
    <source>
        <strain evidence="10 11">DSM 729</strain>
    </source>
</reference>
<keyword evidence="5 7" id="KW-0560">Oxidoreductase</keyword>
<evidence type="ECO:0000256" key="5">
    <source>
        <dbReference type="ARBA" id="ARBA00023002"/>
    </source>
</evidence>
<dbReference type="PANTHER" id="PTHR43821">
    <property type="entry name" value="NAD(P)H NITROREDUCTASE YDJA-RELATED"/>
    <property type="match status" value="1"/>
</dbReference>
<dbReference type="Gene3D" id="3.40.109.10">
    <property type="entry name" value="NADH Oxidase"/>
    <property type="match status" value="1"/>
</dbReference>
<dbReference type="EC" id="1.-.-.-" evidence="7"/>
<dbReference type="InterPro" id="IPR000415">
    <property type="entry name" value="Nitroreductase-like"/>
</dbReference>
<evidence type="ECO:0000256" key="8">
    <source>
        <dbReference type="PIRSR" id="PIRSR000232-1"/>
    </source>
</evidence>
<dbReference type="Proteomes" id="UP000323886">
    <property type="component" value="Unassembled WGS sequence"/>
</dbReference>
<keyword evidence="11" id="KW-1185">Reference proteome</keyword>
<dbReference type="InterPro" id="IPR026021">
    <property type="entry name" value="YdjA-like"/>
</dbReference>
<keyword evidence="6 7" id="KW-0520">NAD</keyword>
<sequence>MDAMTLLLERRSCAKLTSPGPAGDQLAAILRAGMQVPDFQHLRPWEFIVAADDGRNRLGELMRQAAEAAGEPGEVIERAARMPLRAPVVIIVASRFRPHPLVNKFEQQLSAGCAVMAMQMAALAQGFNGIWRSGWPMFNRHLHAALGLGDEDQIIGFLYLGTAEAPPPPARDVDITNHIRAL</sequence>
<dbReference type="InterPro" id="IPR052530">
    <property type="entry name" value="NAD(P)H_nitroreductase"/>
</dbReference>
<name>A0A5M6I379_9HYPH</name>
<dbReference type="InterPro" id="IPR029479">
    <property type="entry name" value="Nitroreductase"/>
</dbReference>
<feature type="binding site" description="in other chain" evidence="8">
    <location>
        <begin position="131"/>
        <end position="133"/>
    </location>
    <ligand>
        <name>FMN</name>
        <dbReference type="ChEBI" id="CHEBI:58210"/>
        <note>ligand shared between dimeric partners</note>
    </ligand>
</feature>
<accession>A0A5M6I379</accession>
<proteinExistence type="inferred from homology"/>
<evidence type="ECO:0000259" key="9">
    <source>
        <dbReference type="Pfam" id="PF00881"/>
    </source>
</evidence>
<keyword evidence="2 7" id="KW-0285">Flavoprotein</keyword>
<dbReference type="NCBIfam" id="NF008088">
    <property type="entry name" value="PRK10828.1"/>
    <property type="match status" value="1"/>
</dbReference>
<evidence type="ECO:0000256" key="7">
    <source>
        <dbReference type="PIRNR" id="PIRNR000232"/>
    </source>
</evidence>